<keyword evidence="5 8" id="KW-0560">Oxidoreductase</keyword>
<dbReference type="Gene3D" id="1.10.287.990">
    <property type="entry name" value="Fe,Mn superoxide dismutase (SOD) domain"/>
    <property type="match status" value="1"/>
</dbReference>
<keyword evidence="4 7" id="KW-0479">Metal-binding</keyword>
<comment type="catalytic activity">
    <reaction evidence="6 8">
        <text>2 superoxide + 2 H(+) = H2O2 + O2</text>
        <dbReference type="Rhea" id="RHEA:20696"/>
        <dbReference type="ChEBI" id="CHEBI:15378"/>
        <dbReference type="ChEBI" id="CHEBI:15379"/>
        <dbReference type="ChEBI" id="CHEBI:16240"/>
        <dbReference type="ChEBI" id="CHEBI:18421"/>
        <dbReference type="EC" id="1.15.1.1"/>
    </reaction>
</comment>
<evidence type="ECO:0000313" key="12">
    <source>
        <dbReference type="Proteomes" id="UP000009235"/>
    </source>
</evidence>
<evidence type="ECO:0000256" key="3">
    <source>
        <dbReference type="ARBA" id="ARBA00012682"/>
    </source>
</evidence>
<dbReference type="FunFam" id="3.55.40.20:FF:000004">
    <property type="entry name" value="Superoxide dismutase [Fe]"/>
    <property type="match status" value="1"/>
</dbReference>
<proteinExistence type="inferred from homology"/>
<dbReference type="KEGG" id="asd:AS9A_0060"/>
<dbReference type="InterPro" id="IPR036314">
    <property type="entry name" value="SOD_C_sf"/>
</dbReference>
<feature type="binding site" evidence="7">
    <location>
        <position position="77"/>
    </location>
    <ligand>
        <name>Mn(2+)</name>
        <dbReference type="ChEBI" id="CHEBI:29035"/>
    </ligand>
</feature>
<feature type="binding site" evidence="7">
    <location>
        <position position="126"/>
    </location>
    <ligand>
        <name>Mn(2+)</name>
        <dbReference type="ChEBI" id="CHEBI:29035"/>
    </ligand>
</feature>
<organism evidence="11 12">
    <name type="scientific">Hoyosella subflava (strain DSM 45089 / JCM 17490 / NBRC 109087 / DQS3-9A1)</name>
    <name type="common">Amycolicicoccus subflavus</name>
    <dbReference type="NCBI Taxonomy" id="443218"/>
    <lineage>
        <taxon>Bacteria</taxon>
        <taxon>Bacillati</taxon>
        <taxon>Actinomycetota</taxon>
        <taxon>Actinomycetes</taxon>
        <taxon>Mycobacteriales</taxon>
        <taxon>Hoyosellaceae</taxon>
        <taxon>Hoyosella</taxon>
    </lineage>
</organism>
<comment type="function">
    <text evidence="8">Destroys radicals which are normally produced within the cells and which are toxic to biological systems.</text>
</comment>
<feature type="binding site" evidence="7">
    <location>
        <position position="210"/>
    </location>
    <ligand>
        <name>Mn(2+)</name>
        <dbReference type="ChEBI" id="CHEBI:29035"/>
    </ligand>
</feature>
<dbReference type="InterPro" id="IPR019832">
    <property type="entry name" value="Mn/Fe_SOD_C"/>
</dbReference>
<accession>F6ERK0</accession>
<keyword evidence="12" id="KW-1185">Reference proteome</keyword>
<feature type="binding site" evidence="7">
    <location>
        <position position="214"/>
    </location>
    <ligand>
        <name>Mn(2+)</name>
        <dbReference type="ChEBI" id="CHEBI:29035"/>
    </ligand>
</feature>
<dbReference type="SUPFAM" id="SSF54719">
    <property type="entry name" value="Fe,Mn superoxide dismutase (SOD), C-terminal domain"/>
    <property type="match status" value="1"/>
</dbReference>
<comment type="function">
    <text evidence="1">Destroys superoxide anion radicals which are normally produced within the cells and which are toxic to biological systems.</text>
</comment>
<dbReference type="EMBL" id="CP002786">
    <property type="protein sequence ID" value="AEF38520.1"/>
    <property type="molecule type" value="Genomic_DNA"/>
</dbReference>
<dbReference type="PANTHER" id="PTHR11404">
    <property type="entry name" value="SUPEROXIDE DISMUTASE 2"/>
    <property type="match status" value="1"/>
</dbReference>
<evidence type="ECO:0000256" key="1">
    <source>
        <dbReference type="ARBA" id="ARBA00002170"/>
    </source>
</evidence>
<dbReference type="HOGENOM" id="CLU_031625_2_2_11"/>
<dbReference type="Proteomes" id="UP000009235">
    <property type="component" value="Chromosome"/>
</dbReference>
<evidence type="ECO:0000256" key="5">
    <source>
        <dbReference type="ARBA" id="ARBA00023002"/>
    </source>
</evidence>
<evidence type="ECO:0000313" key="11">
    <source>
        <dbReference type="EMBL" id="AEF38520.1"/>
    </source>
</evidence>
<dbReference type="FunFam" id="1.10.287.990:FF:000001">
    <property type="entry name" value="Superoxide dismutase"/>
    <property type="match status" value="1"/>
</dbReference>
<dbReference type="InterPro" id="IPR050265">
    <property type="entry name" value="Fe/Mn_Superoxide_Dismutase"/>
</dbReference>
<evidence type="ECO:0000256" key="6">
    <source>
        <dbReference type="ARBA" id="ARBA00049204"/>
    </source>
</evidence>
<dbReference type="Gene3D" id="3.55.40.20">
    <property type="entry name" value="Iron/manganese superoxide dismutase, C-terminal domain"/>
    <property type="match status" value="1"/>
</dbReference>
<dbReference type="InterPro" id="IPR001189">
    <property type="entry name" value="Mn/Fe_SOD"/>
</dbReference>
<dbReference type="GO" id="GO:0046872">
    <property type="term" value="F:metal ion binding"/>
    <property type="evidence" value="ECO:0007669"/>
    <property type="project" value="UniProtKB-KW"/>
</dbReference>
<comment type="similarity">
    <text evidence="2 8">Belongs to the iron/manganese superoxide dismutase family.</text>
</comment>
<dbReference type="Pfam" id="PF00081">
    <property type="entry name" value="Sod_Fe_N"/>
    <property type="match status" value="1"/>
</dbReference>
<dbReference type="EC" id="1.15.1.1" evidence="3 8"/>
<evidence type="ECO:0000256" key="7">
    <source>
        <dbReference type="PIRSR" id="PIRSR000349-1"/>
    </source>
</evidence>
<reference evidence="11 12" key="1">
    <citation type="journal article" date="2011" name="J. Bacteriol.">
        <title>Complete genome sequence of Amycolicicoccus subflavus DQS3-9A1T, an actinomycete isolated from crude oil-polluted soil.</title>
        <authorList>
            <person name="Cai M."/>
            <person name="Chen W.M."/>
            <person name="Nie Y."/>
            <person name="Chi C.Q."/>
            <person name="Wang Y.N."/>
            <person name="Tang Y.Q."/>
            <person name="Li G.Y."/>
            <person name="Wu X.L."/>
        </authorList>
    </citation>
    <scope>NUCLEOTIDE SEQUENCE [LARGE SCALE GENOMIC DNA]</scope>
    <source>
        <strain evidence="12">DSM 45089 / DQS3-9A1</strain>
    </source>
</reference>
<dbReference type="Pfam" id="PF02777">
    <property type="entry name" value="Sod_Fe_C"/>
    <property type="match status" value="1"/>
</dbReference>
<evidence type="ECO:0000259" key="9">
    <source>
        <dbReference type="Pfam" id="PF00081"/>
    </source>
</evidence>
<dbReference type="SUPFAM" id="SSF46609">
    <property type="entry name" value="Fe,Mn superoxide dismutase (SOD), N-terminal domain"/>
    <property type="match status" value="1"/>
</dbReference>
<gene>
    <name evidence="11" type="primary">sodA2</name>
    <name evidence="11" type="ordered locus">AS9A_0060</name>
</gene>
<dbReference type="InterPro" id="IPR019833">
    <property type="entry name" value="Mn/Fe_SOD_BS"/>
</dbReference>
<evidence type="ECO:0000256" key="8">
    <source>
        <dbReference type="RuleBase" id="RU000414"/>
    </source>
</evidence>
<dbReference type="eggNOG" id="COG0605">
    <property type="taxonomic scope" value="Bacteria"/>
</dbReference>
<dbReference type="STRING" id="443218.AS9A_0060"/>
<feature type="domain" description="Manganese/iron superoxide dismutase C-terminal" evidence="10">
    <location>
        <begin position="141"/>
        <end position="243"/>
    </location>
</feature>
<evidence type="ECO:0000256" key="2">
    <source>
        <dbReference type="ARBA" id="ARBA00008714"/>
    </source>
</evidence>
<dbReference type="PRINTS" id="PR01703">
    <property type="entry name" value="MNSODISMTASE"/>
</dbReference>
<dbReference type="GO" id="GO:0004784">
    <property type="term" value="F:superoxide dismutase activity"/>
    <property type="evidence" value="ECO:0007669"/>
    <property type="project" value="UniProtKB-EC"/>
</dbReference>
<dbReference type="InterPro" id="IPR019831">
    <property type="entry name" value="Mn/Fe_SOD_N"/>
</dbReference>
<protein>
    <recommendedName>
        <fullName evidence="3 8">Superoxide dismutase</fullName>
        <ecNumber evidence="3 8">1.15.1.1</ecNumber>
    </recommendedName>
</protein>
<dbReference type="PANTHER" id="PTHR11404:SF6">
    <property type="entry name" value="SUPEROXIDE DISMUTASE [MN], MITOCHONDRIAL"/>
    <property type="match status" value="1"/>
</dbReference>
<dbReference type="InterPro" id="IPR036324">
    <property type="entry name" value="Mn/Fe_SOD_N_sf"/>
</dbReference>
<dbReference type="PROSITE" id="PS00088">
    <property type="entry name" value="SOD_MN"/>
    <property type="match status" value="1"/>
</dbReference>
<evidence type="ECO:0000259" key="10">
    <source>
        <dbReference type="Pfam" id="PF02777"/>
    </source>
</evidence>
<name>F6ERK0_HOYSD</name>
<sequence length="256" mass="28602">MAEFAQREVVAESVSIRKSWHGIEKLNSPRCGHLHLPAGGPQARVERTLVAVYTLPDLPYDYSALEPHISGQIMELHHSKHHQTYVTGANTALEKLAEARENDTLATVVNLHEKNLAFHLGGHTNHSVFWNNLSPDGGDKPEGELAAAIDEHFGSFDKFRAHFSANANAIQGSGWSILAYDSIGQRPIIVQLYDQQGNIPIGLTPLLMLDMWEHAFYLQYKNVKADYVNAFWNIVNWNDVAARFDRARSQANGLIV</sequence>
<evidence type="ECO:0000256" key="4">
    <source>
        <dbReference type="ARBA" id="ARBA00022723"/>
    </source>
</evidence>
<dbReference type="AlphaFoldDB" id="F6ERK0"/>
<feature type="domain" description="Manganese/iron superoxide dismutase N-terminal" evidence="9">
    <location>
        <begin position="53"/>
        <end position="134"/>
    </location>
</feature>
<dbReference type="PIRSF" id="PIRSF000349">
    <property type="entry name" value="SODismutase"/>
    <property type="match status" value="1"/>
</dbReference>